<keyword evidence="2" id="KW-1185">Reference proteome</keyword>
<gene>
    <name evidence="1" type="ORF">Fot_27849</name>
</gene>
<organism evidence="1 2">
    <name type="scientific">Forsythia ovata</name>
    <dbReference type="NCBI Taxonomy" id="205694"/>
    <lineage>
        <taxon>Eukaryota</taxon>
        <taxon>Viridiplantae</taxon>
        <taxon>Streptophyta</taxon>
        <taxon>Embryophyta</taxon>
        <taxon>Tracheophyta</taxon>
        <taxon>Spermatophyta</taxon>
        <taxon>Magnoliopsida</taxon>
        <taxon>eudicotyledons</taxon>
        <taxon>Gunneridae</taxon>
        <taxon>Pentapetalae</taxon>
        <taxon>asterids</taxon>
        <taxon>lamiids</taxon>
        <taxon>Lamiales</taxon>
        <taxon>Oleaceae</taxon>
        <taxon>Forsythieae</taxon>
        <taxon>Forsythia</taxon>
    </lineage>
</organism>
<dbReference type="AlphaFoldDB" id="A0ABD1TMP3"/>
<comment type="caution">
    <text evidence="1">The sequence shown here is derived from an EMBL/GenBank/DDBJ whole genome shotgun (WGS) entry which is preliminary data.</text>
</comment>
<proteinExistence type="predicted"/>
<reference evidence="2" key="1">
    <citation type="submission" date="2024-07" db="EMBL/GenBank/DDBJ databases">
        <title>Two chromosome-level genome assemblies of Korean endemic species Abeliophyllum distichum and Forsythia ovata (Oleaceae).</title>
        <authorList>
            <person name="Jang H."/>
        </authorList>
    </citation>
    <scope>NUCLEOTIDE SEQUENCE [LARGE SCALE GENOMIC DNA]</scope>
</reference>
<protein>
    <submittedName>
        <fullName evidence="1">Uncharacterized protein</fullName>
    </submittedName>
</protein>
<dbReference type="Proteomes" id="UP001604277">
    <property type="component" value="Unassembled WGS sequence"/>
</dbReference>
<evidence type="ECO:0000313" key="2">
    <source>
        <dbReference type="Proteomes" id="UP001604277"/>
    </source>
</evidence>
<sequence length="134" mass="14695">MGCCHRRIAIVLHRATPIILDLFSNSHRPPSPIELQEPSHLPLGWQKSLDIKGKPATSRVSGPIIDGVTYISTEFLRLPHAAWMVDSLKPEVGATPTEPIDKVLLLPDIRLIKGSTPFFVPSSQDVEVNSVSEA</sequence>
<accession>A0ABD1TMP3</accession>
<dbReference type="EMBL" id="JBFOLJ010000008">
    <property type="protein sequence ID" value="KAL2513878.1"/>
    <property type="molecule type" value="Genomic_DNA"/>
</dbReference>
<evidence type="ECO:0000313" key="1">
    <source>
        <dbReference type="EMBL" id="KAL2513878.1"/>
    </source>
</evidence>
<name>A0ABD1TMP3_9LAMI</name>